<sequence>MEEARERMLIEKVKSGDMEAFEELLFHYEKPIYTICLRLLKDEEEAMDAAQEVALKLWKQLHLFKYKSKLSTWIYRLTTNQCLDQLRKWKHKKDISLFQQDTHKKEEWIFEKPDEEISIEKQIEQKELQAILQQALMELKEDYRTILVLRDIQHYAYEEIAEVLNITLGTVKSRLSRARGALKKVLEQNKEPYQSFFRLKR</sequence>
<dbReference type="EMBL" id="PEDL01000005">
    <property type="protein sequence ID" value="PHV71059.1"/>
    <property type="molecule type" value="Genomic_DNA"/>
</dbReference>
<evidence type="ECO:0000313" key="1">
    <source>
        <dbReference type="EMBL" id="PHV71059.1"/>
    </source>
</evidence>
<reference evidence="1" key="1">
    <citation type="submission" date="2017-10" db="EMBL/GenBank/DDBJ databases">
        <title>Genome sequence of cellulolytic Lachnospiraceae bacterium XHS1971 isolated from hotspring sediment.</title>
        <authorList>
            <person name="Vasudevan G."/>
            <person name="Joshi A.J."/>
            <person name="Hivarkar S."/>
            <person name="Lanjekar V.B."/>
            <person name="Dhakephalkar P.K."/>
            <person name="Dagar S."/>
        </authorList>
    </citation>
    <scope>NUCLEOTIDE SEQUENCE</scope>
    <source>
        <strain evidence="1">XHS1971</strain>
    </source>
</reference>
<evidence type="ECO:0000313" key="2">
    <source>
        <dbReference type="Proteomes" id="UP000224460"/>
    </source>
</evidence>
<comment type="caution">
    <text evidence="1">The sequence shown here is derived from an EMBL/GenBank/DDBJ whole genome shotgun (WGS) entry which is preliminary data.</text>
</comment>
<dbReference type="Proteomes" id="UP000224460">
    <property type="component" value="Unassembled WGS sequence"/>
</dbReference>
<organism evidence="1 2">
    <name type="scientific">Sporanaerobium hydrogeniformans</name>
    <dbReference type="NCBI Taxonomy" id="3072179"/>
    <lineage>
        <taxon>Bacteria</taxon>
        <taxon>Bacillati</taxon>
        <taxon>Bacillota</taxon>
        <taxon>Clostridia</taxon>
        <taxon>Lachnospirales</taxon>
        <taxon>Lachnospiraceae</taxon>
        <taxon>Sporanaerobium</taxon>
    </lineage>
</organism>
<protein>
    <submittedName>
        <fullName evidence="1">RNA polymerase</fullName>
    </submittedName>
</protein>
<proteinExistence type="predicted"/>
<name>A0AC61DCL3_9FIRM</name>
<accession>A0AC61DCL3</accession>
<keyword evidence="2" id="KW-1185">Reference proteome</keyword>
<gene>
    <name evidence="1" type="ORF">CS063_06915</name>
</gene>